<dbReference type="GO" id="GO:0016020">
    <property type="term" value="C:membrane"/>
    <property type="evidence" value="ECO:0007669"/>
    <property type="project" value="InterPro"/>
</dbReference>
<feature type="non-terminal residue" evidence="3">
    <location>
        <position position="1"/>
    </location>
</feature>
<reference evidence="3" key="1">
    <citation type="submission" date="2018-05" db="EMBL/GenBank/DDBJ databases">
        <authorList>
            <person name="Lanie J.A."/>
            <person name="Ng W.-L."/>
            <person name="Kazmierczak K.M."/>
            <person name="Andrzejewski T.M."/>
            <person name="Davidsen T.M."/>
            <person name="Wayne K.J."/>
            <person name="Tettelin H."/>
            <person name="Glass J.I."/>
            <person name="Rusch D."/>
            <person name="Podicherti R."/>
            <person name="Tsui H.-C.T."/>
            <person name="Winkler M.E."/>
        </authorList>
    </citation>
    <scope>NUCLEOTIDE SEQUENCE</scope>
</reference>
<sequence>PLALPHWVWPEAWQWLCLAGTGLVAIMGQRLTLVAMTTADANFVAPLLYATMVFSGLYGVLVFGEVPGWGLYIGMALIVVSGVMLARSR</sequence>
<accession>A0A382M1E2</accession>
<feature type="transmembrane region" description="Helical" evidence="1">
    <location>
        <begin position="12"/>
        <end position="31"/>
    </location>
</feature>
<feature type="domain" description="EamA" evidence="2">
    <location>
        <begin position="11"/>
        <end position="84"/>
    </location>
</feature>
<evidence type="ECO:0000256" key="1">
    <source>
        <dbReference type="SAM" id="Phobius"/>
    </source>
</evidence>
<feature type="transmembrane region" description="Helical" evidence="1">
    <location>
        <begin position="43"/>
        <end position="63"/>
    </location>
</feature>
<gene>
    <name evidence="3" type="ORF">METZ01_LOCUS294046</name>
</gene>
<dbReference type="EMBL" id="UINC01089808">
    <property type="protein sequence ID" value="SVC41192.1"/>
    <property type="molecule type" value="Genomic_DNA"/>
</dbReference>
<keyword evidence="1" id="KW-1133">Transmembrane helix</keyword>
<protein>
    <recommendedName>
        <fullName evidence="2">EamA domain-containing protein</fullName>
    </recommendedName>
</protein>
<dbReference type="AlphaFoldDB" id="A0A382M1E2"/>
<proteinExistence type="predicted"/>
<organism evidence="3">
    <name type="scientific">marine metagenome</name>
    <dbReference type="NCBI Taxonomy" id="408172"/>
    <lineage>
        <taxon>unclassified sequences</taxon>
        <taxon>metagenomes</taxon>
        <taxon>ecological metagenomes</taxon>
    </lineage>
</organism>
<keyword evidence="1" id="KW-0812">Transmembrane</keyword>
<evidence type="ECO:0000313" key="3">
    <source>
        <dbReference type="EMBL" id="SVC41192.1"/>
    </source>
</evidence>
<evidence type="ECO:0000259" key="2">
    <source>
        <dbReference type="Pfam" id="PF00892"/>
    </source>
</evidence>
<dbReference type="Pfam" id="PF00892">
    <property type="entry name" value="EamA"/>
    <property type="match status" value="1"/>
</dbReference>
<name>A0A382M1E2_9ZZZZ</name>
<keyword evidence="1" id="KW-0472">Membrane</keyword>
<dbReference type="InterPro" id="IPR037185">
    <property type="entry name" value="EmrE-like"/>
</dbReference>
<dbReference type="SUPFAM" id="SSF103481">
    <property type="entry name" value="Multidrug resistance efflux transporter EmrE"/>
    <property type="match status" value="1"/>
</dbReference>
<dbReference type="InterPro" id="IPR000620">
    <property type="entry name" value="EamA_dom"/>
</dbReference>
<feature type="transmembrane region" description="Helical" evidence="1">
    <location>
        <begin position="69"/>
        <end position="86"/>
    </location>
</feature>